<proteinExistence type="predicted"/>
<dbReference type="RefSeq" id="WP_206928065.1">
    <property type="nucleotide sequence ID" value="NZ_JAEKJW010000003.1"/>
</dbReference>
<protein>
    <submittedName>
        <fullName evidence="1">Uncharacterized protein</fullName>
    </submittedName>
</protein>
<dbReference type="EMBL" id="JAEKJW010000003">
    <property type="protein sequence ID" value="MBN8198097.1"/>
    <property type="molecule type" value="Genomic_DNA"/>
</dbReference>
<accession>A0A8I1SJ80</accession>
<dbReference type="Proteomes" id="UP000664405">
    <property type="component" value="Unassembled WGS sequence"/>
</dbReference>
<comment type="caution">
    <text evidence="1">The sequence shown here is derived from an EMBL/GenBank/DDBJ whole genome shotgun (WGS) entry which is preliminary data.</text>
</comment>
<reference evidence="1" key="1">
    <citation type="submission" date="2020-12" db="EMBL/GenBank/DDBJ databases">
        <title>Oil enriched cultivation method for isolating marine PHA-producing bacteria.</title>
        <authorList>
            <person name="Zheng W."/>
            <person name="Yu S."/>
            <person name="Huang Y."/>
        </authorList>
    </citation>
    <scope>NUCLEOTIDE SEQUENCE</scope>
    <source>
        <strain evidence="1">SY-2-3</strain>
    </source>
</reference>
<dbReference type="AlphaFoldDB" id="A0A8I1SJ80"/>
<name>A0A8I1SJ80_9PROT</name>
<organism evidence="1 2">
    <name type="scientific">Thalassospira povalilytica</name>
    <dbReference type="NCBI Taxonomy" id="732237"/>
    <lineage>
        <taxon>Bacteria</taxon>
        <taxon>Pseudomonadati</taxon>
        <taxon>Pseudomonadota</taxon>
        <taxon>Alphaproteobacteria</taxon>
        <taxon>Rhodospirillales</taxon>
        <taxon>Thalassospiraceae</taxon>
        <taxon>Thalassospira</taxon>
    </lineage>
</organism>
<sequence>MFSISDVRAISDPVLREQIEHHPRAQDLLRAFLYPYAAPDRDFLFRGGSVTPLDTSEVGDAIAGRVPVLAVGSNRAPVQLTRKFTHQNLPDDVPVTLGWMRHHDIVYSAHVTGYGAFPATLAPSPGTRVRVAVTWLTAAQLGHMHVTESVPTHYRYQQLHGRDLDLDCGITTDHVGLYQSVAGFEFASGHIFALNAVEATGRRYPSLEQWQMVAHVARLAGQVFRPDLVIRLIDDPAFRKSFGDLDHTK</sequence>
<gene>
    <name evidence="1" type="ORF">JF547_16630</name>
</gene>
<evidence type="ECO:0000313" key="2">
    <source>
        <dbReference type="Proteomes" id="UP000664405"/>
    </source>
</evidence>
<evidence type="ECO:0000313" key="1">
    <source>
        <dbReference type="EMBL" id="MBN8198097.1"/>
    </source>
</evidence>